<proteinExistence type="predicted"/>
<protein>
    <recommendedName>
        <fullName evidence="4">ASST-domain-containing protein</fullName>
    </recommendedName>
</protein>
<comment type="caution">
    <text evidence="2">The sequence shown here is derived from an EMBL/GenBank/DDBJ whole genome shotgun (WGS) entry which is preliminary data.</text>
</comment>
<organism evidence="2 3">
    <name type="scientific">Penicillium steckii</name>
    <dbReference type="NCBI Taxonomy" id="303698"/>
    <lineage>
        <taxon>Eukaryota</taxon>
        <taxon>Fungi</taxon>
        <taxon>Dikarya</taxon>
        <taxon>Ascomycota</taxon>
        <taxon>Pezizomycotina</taxon>
        <taxon>Eurotiomycetes</taxon>
        <taxon>Eurotiomycetidae</taxon>
        <taxon>Eurotiales</taxon>
        <taxon>Aspergillaceae</taxon>
        <taxon>Penicillium</taxon>
    </lineage>
</organism>
<dbReference type="PANTHER" id="PTHR35340">
    <property type="entry name" value="PQQ ENZYME REPEAT PROTEIN-RELATED"/>
    <property type="match status" value="1"/>
</dbReference>
<evidence type="ECO:0000256" key="1">
    <source>
        <dbReference type="SAM" id="SignalP"/>
    </source>
</evidence>
<dbReference type="AlphaFoldDB" id="A0A1V6U0H8"/>
<dbReference type="Proteomes" id="UP000191285">
    <property type="component" value="Unassembled WGS sequence"/>
</dbReference>
<keyword evidence="1" id="KW-0732">Signal</keyword>
<dbReference type="PANTHER" id="PTHR35340:SF6">
    <property type="entry name" value="ASST-DOMAIN-CONTAINING PROTEIN"/>
    <property type="match status" value="1"/>
</dbReference>
<gene>
    <name evidence="2" type="ORF">PENSTE_c001G06495</name>
</gene>
<dbReference type="Pfam" id="PF14269">
    <property type="entry name" value="Arylsulfotran_2"/>
    <property type="match status" value="1"/>
</dbReference>
<evidence type="ECO:0000313" key="3">
    <source>
        <dbReference type="Proteomes" id="UP000191285"/>
    </source>
</evidence>
<accession>A0A1V6U0H8</accession>
<feature type="signal peptide" evidence="1">
    <location>
        <begin position="1"/>
        <end position="25"/>
    </location>
</feature>
<evidence type="ECO:0000313" key="2">
    <source>
        <dbReference type="EMBL" id="OQE32078.1"/>
    </source>
</evidence>
<evidence type="ECO:0008006" key="4">
    <source>
        <dbReference type="Google" id="ProtNLM"/>
    </source>
</evidence>
<dbReference type="EMBL" id="MLKD01000001">
    <property type="protein sequence ID" value="OQE32078.1"/>
    <property type="molecule type" value="Genomic_DNA"/>
</dbReference>
<keyword evidence="3" id="KW-1185">Reference proteome</keyword>
<feature type="chain" id="PRO_5012212668" description="ASST-domain-containing protein" evidence="1">
    <location>
        <begin position="26"/>
        <end position="510"/>
    </location>
</feature>
<name>A0A1V6U0H8_9EURO</name>
<dbReference type="STRING" id="303698.A0A1V6U0H8"/>
<sequence>MGLSILTQLPRVLTLFSAFFSYVSASSDGEELWPLQQYKSSSIKTPFLNVTKMGQTEPGYLFFTPSDSLRDEGYPTIYSDDGQLVWQGAKGNYSALQPQMLNGEPVIAYWTGYDGQGFGFGHISILNSSYDEIHRVTLDCKAENFVTVFDDSMEFDSCIDIHESQFTDDGTILVTAVNVTQADLSSVGGPKDGWIQDGLIYEIDLETNEILFRWSAHEHIDQVRLSDVRAPLEGSESGMNKTSPYGYPHLNAVYKYGDHYLLSSRYMCSIFFLDSNGNVTWHLHGRTGGDFNLGLGTSFCYQHDARFEFQSDERVHLALHNNDNADFSAHTSLTTGLLLDVELQGSKQVTLKRRTWDADEPVYAESQGSYQSLANGHILQDHGATPKIEEYDESGAIVMRALFGYDNTMQTYRVYRYPWTGHPSTKPDVAACVSSETNKTTIYVSWNGATDVSSWKVHAGSEVKKTAMRNGFETSIQIDGLSNGDEVVVEAVGGVGDGTKSDSVKVGQGC</sequence>
<dbReference type="InterPro" id="IPR039535">
    <property type="entry name" value="ASST-like"/>
</dbReference>
<reference evidence="3" key="1">
    <citation type="journal article" date="2017" name="Nat. Microbiol.">
        <title>Global analysis of biosynthetic gene clusters reveals vast potential of secondary metabolite production in Penicillium species.</title>
        <authorList>
            <person name="Nielsen J.C."/>
            <person name="Grijseels S."/>
            <person name="Prigent S."/>
            <person name="Ji B."/>
            <person name="Dainat J."/>
            <person name="Nielsen K.F."/>
            <person name="Frisvad J.C."/>
            <person name="Workman M."/>
            <person name="Nielsen J."/>
        </authorList>
    </citation>
    <scope>NUCLEOTIDE SEQUENCE [LARGE SCALE GENOMIC DNA]</scope>
    <source>
        <strain evidence="3">IBT 24891</strain>
    </source>
</reference>
<dbReference type="OrthoDB" id="5377172at2759"/>
<dbReference type="InterPro" id="IPR053143">
    <property type="entry name" value="Arylsulfate_ST"/>
</dbReference>